<dbReference type="InterPro" id="IPR003675">
    <property type="entry name" value="Rce1/LyrA-like_dom"/>
</dbReference>
<feature type="transmembrane region" description="Helical" evidence="1">
    <location>
        <begin position="110"/>
        <end position="130"/>
    </location>
</feature>
<reference evidence="3 4" key="1">
    <citation type="submission" date="2019-03" db="EMBL/GenBank/DDBJ databases">
        <title>Primorskyibacter sp. SS33 isolated from sediments.</title>
        <authorList>
            <person name="Xunke S."/>
        </authorList>
    </citation>
    <scope>NUCLEOTIDE SEQUENCE [LARGE SCALE GENOMIC DNA]</scope>
    <source>
        <strain evidence="3 4">SS33</strain>
    </source>
</reference>
<dbReference type="GO" id="GO:0004175">
    <property type="term" value="F:endopeptidase activity"/>
    <property type="evidence" value="ECO:0007669"/>
    <property type="project" value="UniProtKB-ARBA"/>
</dbReference>
<protein>
    <submittedName>
        <fullName evidence="3">CPBP family intramembrane metalloprotease</fullName>
    </submittedName>
</protein>
<proteinExistence type="predicted"/>
<name>A0A4V3B9I1_9RHOB</name>
<dbReference type="OrthoDB" id="7171777at2"/>
<feature type="transmembrane region" description="Helical" evidence="1">
    <location>
        <begin position="272"/>
        <end position="293"/>
    </location>
</feature>
<dbReference type="Pfam" id="PF02517">
    <property type="entry name" value="Rce1-like"/>
    <property type="match status" value="1"/>
</dbReference>
<keyword evidence="4" id="KW-1185">Reference proteome</keyword>
<dbReference type="EMBL" id="SNAA01000010">
    <property type="protein sequence ID" value="TDL79349.1"/>
    <property type="molecule type" value="Genomic_DNA"/>
</dbReference>
<dbReference type="GO" id="GO:0006508">
    <property type="term" value="P:proteolysis"/>
    <property type="evidence" value="ECO:0007669"/>
    <property type="project" value="UniProtKB-KW"/>
</dbReference>
<evidence type="ECO:0000256" key="1">
    <source>
        <dbReference type="SAM" id="Phobius"/>
    </source>
</evidence>
<keyword evidence="3" id="KW-0645">Protease</keyword>
<dbReference type="PANTHER" id="PTHR39430:SF1">
    <property type="entry name" value="PROTEASE"/>
    <property type="match status" value="1"/>
</dbReference>
<feature type="transmembrane region" description="Helical" evidence="1">
    <location>
        <begin position="142"/>
        <end position="165"/>
    </location>
</feature>
<dbReference type="GO" id="GO:0008237">
    <property type="term" value="F:metallopeptidase activity"/>
    <property type="evidence" value="ECO:0007669"/>
    <property type="project" value="UniProtKB-KW"/>
</dbReference>
<dbReference type="Proteomes" id="UP000295701">
    <property type="component" value="Unassembled WGS sequence"/>
</dbReference>
<feature type="domain" description="CAAX prenyl protease 2/Lysostaphin resistance protein A-like" evidence="2">
    <location>
        <begin position="145"/>
        <end position="242"/>
    </location>
</feature>
<feature type="transmembrane region" description="Helical" evidence="1">
    <location>
        <begin position="177"/>
        <end position="194"/>
    </location>
</feature>
<evidence type="ECO:0000313" key="3">
    <source>
        <dbReference type="EMBL" id="TDL79349.1"/>
    </source>
</evidence>
<accession>A0A4V3B9I1</accession>
<keyword evidence="3" id="KW-0378">Hydrolase</keyword>
<dbReference type="AlphaFoldDB" id="A0A4V3B9I1"/>
<comment type="caution">
    <text evidence="3">The sequence shown here is derived from an EMBL/GenBank/DDBJ whole genome shotgun (WGS) entry which is preliminary data.</text>
</comment>
<sequence>MTSVPAFTDFVAPARRAPQVWRLLLGVLLCVVVFMLWVGGLFGAMAAALGLDAAMAWTTGMASPTRPTETLLLLSTFVGMALGPMLAVRLLHRRRVRTLFGPGRRVLRDFAIAAGLVAVVYSISMWMWSTSYDAEPNLAPELWLTLLPFAVVGILVQTGAEEMLFRGYLMQQLAARFSWRLIYMILPAVLFGMLHFDPGANGSNAWAIVGSAAFFGLISADLTIATGSLGAAWGLHFANNIVAILILSTKGTITGLALYLTPYAASEVEITGPMLLTDIVMVLVVWAALRLVLRG</sequence>
<dbReference type="PANTHER" id="PTHR39430">
    <property type="entry name" value="MEMBRANE-ASSOCIATED PROTEASE-RELATED"/>
    <property type="match status" value="1"/>
</dbReference>
<feature type="transmembrane region" description="Helical" evidence="1">
    <location>
        <begin position="71"/>
        <end position="90"/>
    </location>
</feature>
<organism evidence="3 4">
    <name type="scientific">Palleronia sediminis</name>
    <dbReference type="NCBI Taxonomy" id="2547833"/>
    <lineage>
        <taxon>Bacteria</taxon>
        <taxon>Pseudomonadati</taxon>
        <taxon>Pseudomonadota</taxon>
        <taxon>Alphaproteobacteria</taxon>
        <taxon>Rhodobacterales</taxon>
        <taxon>Roseobacteraceae</taxon>
        <taxon>Palleronia</taxon>
    </lineage>
</organism>
<evidence type="ECO:0000313" key="4">
    <source>
        <dbReference type="Proteomes" id="UP000295701"/>
    </source>
</evidence>
<evidence type="ECO:0000259" key="2">
    <source>
        <dbReference type="Pfam" id="PF02517"/>
    </source>
</evidence>
<dbReference type="GO" id="GO:0080120">
    <property type="term" value="P:CAAX-box protein maturation"/>
    <property type="evidence" value="ECO:0007669"/>
    <property type="project" value="UniProtKB-ARBA"/>
</dbReference>
<keyword evidence="3" id="KW-0482">Metalloprotease</keyword>
<keyword evidence="1" id="KW-0472">Membrane</keyword>
<feature type="transmembrane region" description="Helical" evidence="1">
    <location>
        <begin position="23"/>
        <end position="51"/>
    </location>
</feature>
<feature type="transmembrane region" description="Helical" evidence="1">
    <location>
        <begin position="206"/>
        <end position="225"/>
    </location>
</feature>
<keyword evidence="1" id="KW-1133">Transmembrane helix</keyword>
<feature type="transmembrane region" description="Helical" evidence="1">
    <location>
        <begin position="237"/>
        <end position="260"/>
    </location>
</feature>
<gene>
    <name evidence="3" type="ORF">E2L08_09990</name>
</gene>
<keyword evidence="1" id="KW-0812">Transmembrane</keyword>